<accession>B9RF80</accession>
<organism evidence="1 2">
    <name type="scientific">Ricinus communis</name>
    <name type="common">Castor bean</name>
    <dbReference type="NCBI Taxonomy" id="3988"/>
    <lineage>
        <taxon>Eukaryota</taxon>
        <taxon>Viridiplantae</taxon>
        <taxon>Streptophyta</taxon>
        <taxon>Embryophyta</taxon>
        <taxon>Tracheophyta</taxon>
        <taxon>Spermatophyta</taxon>
        <taxon>Magnoliopsida</taxon>
        <taxon>eudicotyledons</taxon>
        <taxon>Gunneridae</taxon>
        <taxon>Pentapetalae</taxon>
        <taxon>rosids</taxon>
        <taxon>fabids</taxon>
        <taxon>Malpighiales</taxon>
        <taxon>Euphorbiaceae</taxon>
        <taxon>Acalyphoideae</taxon>
        <taxon>Acalypheae</taxon>
        <taxon>Ricinus</taxon>
    </lineage>
</organism>
<evidence type="ECO:0000313" key="1">
    <source>
        <dbReference type="EMBL" id="EEF49851.1"/>
    </source>
</evidence>
<dbReference type="AlphaFoldDB" id="B9RF80"/>
<gene>
    <name evidence="1" type="ORF">RCOM_1432190</name>
</gene>
<dbReference type="EMBL" id="EQ973777">
    <property type="protein sequence ID" value="EEF49851.1"/>
    <property type="molecule type" value="Genomic_DNA"/>
</dbReference>
<dbReference type="Proteomes" id="UP000008311">
    <property type="component" value="Unassembled WGS sequence"/>
</dbReference>
<dbReference type="InParanoid" id="B9RF80"/>
<keyword evidence="2" id="KW-1185">Reference proteome</keyword>
<protein>
    <submittedName>
        <fullName evidence="1">Uncharacterized protein</fullName>
    </submittedName>
</protein>
<reference evidence="2" key="1">
    <citation type="journal article" date="2010" name="Nat. Biotechnol.">
        <title>Draft genome sequence of the oilseed species Ricinus communis.</title>
        <authorList>
            <person name="Chan A.P."/>
            <person name="Crabtree J."/>
            <person name="Zhao Q."/>
            <person name="Lorenzi H."/>
            <person name="Orvis J."/>
            <person name="Puiu D."/>
            <person name="Melake-Berhan A."/>
            <person name="Jones K.M."/>
            <person name="Redman J."/>
            <person name="Chen G."/>
            <person name="Cahoon E.B."/>
            <person name="Gedil M."/>
            <person name="Stanke M."/>
            <person name="Haas B.J."/>
            <person name="Wortman J.R."/>
            <person name="Fraser-Liggett C.M."/>
            <person name="Ravel J."/>
            <person name="Rabinowicz P.D."/>
        </authorList>
    </citation>
    <scope>NUCLEOTIDE SEQUENCE [LARGE SCALE GENOMIC DNA]</scope>
    <source>
        <strain evidence="2">cv. Hale</strain>
    </source>
</reference>
<proteinExistence type="predicted"/>
<sequence>MQHPLPFATPENYLVDGLKAYAETKRFNYEIVVDPFILQEGPWPGKEQQLQKFSLLALQCSCDLEENRPAITEVAKQLRQIYQSASSNC</sequence>
<evidence type="ECO:0000313" key="2">
    <source>
        <dbReference type="Proteomes" id="UP000008311"/>
    </source>
</evidence>
<name>B9RF80_RICCO</name>